<evidence type="ECO:0000256" key="1">
    <source>
        <dbReference type="ARBA" id="ARBA00009600"/>
    </source>
</evidence>
<dbReference type="PANTHER" id="PTHR30327:SF1">
    <property type="entry name" value="UPF0301 PROTEIN YQGE"/>
    <property type="match status" value="1"/>
</dbReference>
<comment type="similarity">
    <text evidence="1 2">Belongs to the UPF0301 (AlgH) family.</text>
</comment>
<comment type="caution">
    <text evidence="3">The sequence shown here is derived from an EMBL/GenBank/DDBJ whole genome shotgun (WGS) entry which is preliminary data.</text>
</comment>
<dbReference type="Pfam" id="PF02622">
    <property type="entry name" value="DUF179"/>
    <property type="match status" value="1"/>
</dbReference>
<organism evidence="3 4">
    <name type="scientific">Enhygromyxa salina</name>
    <dbReference type="NCBI Taxonomy" id="215803"/>
    <lineage>
        <taxon>Bacteria</taxon>
        <taxon>Pseudomonadati</taxon>
        <taxon>Myxococcota</taxon>
        <taxon>Polyangia</taxon>
        <taxon>Nannocystales</taxon>
        <taxon>Nannocystaceae</taxon>
        <taxon>Enhygromyxa</taxon>
    </lineage>
</organism>
<keyword evidence="4" id="KW-1185">Reference proteome</keyword>
<evidence type="ECO:0000313" key="3">
    <source>
        <dbReference type="EMBL" id="PRP93851.1"/>
    </source>
</evidence>
<dbReference type="PANTHER" id="PTHR30327">
    <property type="entry name" value="UNCHARACTERIZED PROTEIN YQGE"/>
    <property type="match status" value="1"/>
</dbReference>
<dbReference type="GO" id="GO:0005829">
    <property type="term" value="C:cytosol"/>
    <property type="evidence" value="ECO:0007669"/>
    <property type="project" value="TreeGrafter"/>
</dbReference>
<gene>
    <name evidence="3" type="ORF">ENSA5_42550</name>
</gene>
<proteinExistence type="inferred from homology"/>
<reference evidence="3 4" key="1">
    <citation type="submission" date="2018-03" db="EMBL/GenBank/DDBJ databases">
        <title>Draft Genome Sequences of the Obligatory Marine Myxobacteria Enhygromyxa salina SWB005.</title>
        <authorList>
            <person name="Poehlein A."/>
            <person name="Moghaddam J.A."/>
            <person name="Harms H."/>
            <person name="Alanjari M."/>
            <person name="Koenig G.M."/>
            <person name="Daniel R."/>
            <person name="Schaeberle T.F."/>
        </authorList>
    </citation>
    <scope>NUCLEOTIDE SEQUENCE [LARGE SCALE GENOMIC DNA]</scope>
    <source>
        <strain evidence="3 4">SWB005</strain>
    </source>
</reference>
<sequence length="216" mass="23312">MTIGERSERGLARHLLCAVPQLLDPNFHRSVVLMLDHGQEGALGLVLNNPMPTTIHEVAQSLTLDWAGDPDECVRLGGPVEQIRGWFLHDQGRWDSDADQLAEGLWLTTSLEAVLDEQNDPGRARGGAPGARFGGGGSRFMFLLGYAGWAGGQLETEIAAGSWVVVPIVEEGEDDVGVGVDFLFDCEPDHMWARALGAIGVDPQRLVGMQGTHTLH</sequence>
<dbReference type="Gene3D" id="3.40.1740.10">
    <property type="entry name" value="VC0467-like"/>
    <property type="match status" value="1"/>
</dbReference>
<dbReference type="Proteomes" id="UP000237968">
    <property type="component" value="Unassembled WGS sequence"/>
</dbReference>
<accession>A0A2S9XMD8</accession>
<dbReference type="HAMAP" id="MF_00758">
    <property type="entry name" value="UPF0301"/>
    <property type="match status" value="1"/>
</dbReference>
<dbReference type="AlphaFoldDB" id="A0A2S9XMD8"/>
<dbReference type="RefSeq" id="WP_106393532.1">
    <property type="nucleotide sequence ID" value="NZ_PVNK01000184.1"/>
</dbReference>
<protein>
    <recommendedName>
        <fullName evidence="2">UPF0301 protein ENSA5_42550</fullName>
    </recommendedName>
</protein>
<dbReference type="SUPFAM" id="SSF143456">
    <property type="entry name" value="VC0467-like"/>
    <property type="match status" value="1"/>
</dbReference>
<dbReference type="EMBL" id="PVNK01000184">
    <property type="protein sequence ID" value="PRP93851.1"/>
    <property type="molecule type" value="Genomic_DNA"/>
</dbReference>
<evidence type="ECO:0000256" key="2">
    <source>
        <dbReference type="HAMAP-Rule" id="MF_00758"/>
    </source>
</evidence>
<dbReference type="InterPro" id="IPR003774">
    <property type="entry name" value="AlgH-like"/>
</dbReference>
<evidence type="ECO:0000313" key="4">
    <source>
        <dbReference type="Proteomes" id="UP000237968"/>
    </source>
</evidence>
<name>A0A2S9XMD8_9BACT</name>
<dbReference type="OrthoDB" id="9807486at2"/>